<evidence type="ECO:0000313" key="4">
    <source>
        <dbReference type="Proteomes" id="UP000002173"/>
    </source>
</evidence>
<dbReference type="InterPro" id="IPR014840">
    <property type="entry name" value="HRD"/>
</dbReference>
<protein>
    <recommendedName>
        <fullName evidence="2">Hpc2-related domain-containing protein</fullName>
    </recommendedName>
</protein>
<gene>
    <name evidence="3" type="ORF">BBOV_III010380</name>
</gene>
<dbReference type="EMBL" id="AAXT01000001">
    <property type="protein sequence ID" value="EDO08592.1"/>
    <property type="molecule type" value="Genomic_DNA"/>
</dbReference>
<feature type="domain" description="Hpc2-related" evidence="2">
    <location>
        <begin position="205"/>
        <end position="259"/>
    </location>
</feature>
<dbReference type="AlphaFoldDB" id="A7APV8"/>
<dbReference type="InParanoid" id="A7APV8"/>
<reference evidence="3 4" key="1">
    <citation type="journal article" date="2007" name="PLoS Pathog.">
        <title>Genome sequence of Babesia bovis and comparative analysis of apicomplexan hemoprotozoa.</title>
        <authorList>
            <person name="Brayton K.A."/>
            <person name="Lau A.O.T."/>
            <person name="Herndon D.R."/>
            <person name="Hannick L."/>
            <person name="Kappmeyer L.S."/>
            <person name="Berens S.J."/>
            <person name="Bidwell S.L."/>
            <person name="Brown W.C."/>
            <person name="Crabtree J."/>
            <person name="Fadrosh D."/>
            <person name="Feldblum T."/>
            <person name="Forberger H.A."/>
            <person name="Haas B.J."/>
            <person name="Howell J.M."/>
            <person name="Khouri H."/>
            <person name="Koo H."/>
            <person name="Mann D.J."/>
            <person name="Norimine J."/>
            <person name="Paulsen I.T."/>
            <person name="Radune D."/>
            <person name="Ren Q."/>
            <person name="Smith R.K. Jr."/>
            <person name="Suarez C.E."/>
            <person name="White O."/>
            <person name="Wortman J.R."/>
            <person name="Knowles D.P. Jr."/>
            <person name="McElwain T.F."/>
            <person name="Nene V.M."/>
        </authorList>
    </citation>
    <scope>NUCLEOTIDE SEQUENCE [LARGE SCALE GENOMIC DNA]</scope>
    <source>
        <strain evidence="3">T2Bo</strain>
    </source>
</reference>
<dbReference type="KEGG" id="bbo:BBOV_III010380"/>
<evidence type="ECO:0000256" key="1">
    <source>
        <dbReference type="SAM" id="MobiDB-lite"/>
    </source>
</evidence>
<feature type="compositionally biased region" description="Basic residues" evidence="1">
    <location>
        <begin position="815"/>
        <end position="826"/>
    </location>
</feature>
<dbReference type="VEuPathDB" id="PiroplasmaDB:BBOV_III010380"/>
<feature type="compositionally biased region" description="Acidic residues" evidence="1">
    <location>
        <begin position="48"/>
        <end position="62"/>
    </location>
</feature>
<name>A7APV8_BABBO</name>
<dbReference type="OMA" id="GDDMHYD"/>
<dbReference type="GeneID" id="5480418"/>
<organism evidence="3 4">
    <name type="scientific">Babesia bovis</name>
    <dbReference type="NCBI Taxonomy" id="5865"/>
    <lineage>
        <taxon>Eukaryota</taxon>
        <taxon>Sar</taxon>
        <taxon>Alveolata</taxon>
        <taxon>Apicomplexa</taxon>
        <taxon>Aconoidasida</taxon>
        <taxon>Piroplasmida</taxon>
        <taxon>Babesiidae</taxon>
        <taxon>Babesia</taxon>
    </lineage>
</organism>
<feature type="compositionally biased region" description="Polar residues" evidence="1">
    <location>
        <begin position="800"/>
        <end position="809"/>
    </location>
</feature>
<feature type="compositionally biased region" description="Basic and acidic residues" evidence="1">
    <location>
        <begin position="1"/>
        <end position="17"/>
    </location>
</feature>
<evidence type="ECO:0000313" key="3">
    <source>
        <dbReference type="EMBL" id="EDO08592.1"/>
    </source>
</evidence>
<keyword evidence="4" id="KW-1185">Reference proteome</keyword>
<feature type="region of interest" description="Disordered" evidence="1">
    <location>
        <begin position="1"/>
        <end position="65"/>
    </location>
</feature>
<proteinExistence type="predicted"/>
<sequence length="837" mass="94285">MPVTDELSHQGLLDEKASPSSSQFPGDGAVPGSQNDNKSTKQTKSALNEEDLVEQDLSEEESVHEPFVQRYRPGVSVDVKLKNVWKNHDDGANHHVPMIIDFYEECLRTYRDERLFVYEEGYLMQRKNNAADAAAARVRSRLTNSQLNDTRGDLVLDNEEPCSQQGPVEVTLDDVMWMKDRPNNPLLRCIQSITDRLNIQGLVGDPVSYLKIGGDDMHYDIDDPFIDDRDMFNELQISRDDLMMKKAMEKDFSVWSEDEDDDHVGVLRATDFISQYASQLQLKEETTSSDSENVPLFFHSSGWRHYAQRIPKQFTYIFKELENKYKSFEGDLDNAALRTMVHDLLSAIFLRLTKFSVPRHRKGTSNDAATSDSKEADDDQVASLARYGLDCIGVGKIIGINGRILRWIVASIGEVTNAVSCRDMHKEWIRLVLEHNEGCIVAMRDRMSEKLATRVSQIMLKRGDKVFHKLSENMKTMSKSVLAVRRLMRKYEEAAEAYNNPENAPSQKSEPAVHSVQKVKAVLPETVTPVKHVVPDDTFSASPFEIDHTPFRVGMANISNLGYTSTLDGIETQSGSRVSPGTITLSAGNETSDNCQRDSVNMDSLNDDAEEGSLTVDDLQSYIEGNKSESPRCSDDGSGSECKEVSFVNMMRKWSKWPRVSFLYSLYKHIALDILTWVQMINLATATQISISNTDFKEMVASELSVPYIFDKAYMRISDLFSTVIFQTTGVKLSIGADISRIVVMYLHETSCIFDLYERASDQKLVFYNNSDVSASEGVLTLTGGKKRKSGSKEKPSKSTVSQENTTQVDETKPAKTKSNRSRKKKITVEITENNPQ</sequence>
<feature type="compositionally biased region" description="Polar residues" evidence="1">
    <location>
        <begin position="32"/>
        <end position="46"/>
    </location>
</feature>
<feature type="region of interest" description="Disordered" evidence="1">
    <location>
        <begin position="783"/>
        <end position="837"/>
    </location>
</feature>
<evidence type="ECO:0000259" key="2">
    <source>
        <dbReference type="Pfam" id="PF08729"/>
    </source>
</evidence>
<dbReference type="Proteomes" id="UP000002173">
    <property type="component" value="Chromosome 3"/>
</dbReference>
<comment type="caution">
    <text evidence="3">The sequence shown here is derived from an EMBL/GenBank/DDBJ whole genome shotgun (WGS) entry which is preliminary data.</text>
</comment>
<dbReference type="eggNOG" id="ENOG502T22F">
    <property type="taxonomic scope" value="Eukaryota"/>
</dbReference>
<accession>A7APV8</accession>
<dbReference type="Pfam" id="PF08729">
    <property type="entry name" value="HUN"/>
    <property type="match status" value="1"/>
</dbReference>